<dbReference type="PANTHER" id="PTHR36842:SF1">
    <property type="entry name" value="PROTEIN TOLB"/>
    <property type="match status" value="1"/>
</dbReference>
<evidence type="ECO:0000313" key="2">
    <source>
        <dbReference type="Proteomes" id="UP001300012"/>
    </source>
</evidence>
<dbReference type="PANTHER" id="PTHR36842">
    <property type="entry name" value="PROTEIN TOLB HOMOLOG"/>
    <property type="match status" value="1"/>
</dbReference>
<proteinExistence type="predicted"/>
<dbReference type="SUPFAM" id="SSF82171">
    <property type="entry name" value="DPP6 N-terminal domain-like"/>
    <property type="match status" value="1"/>
</dbReference>
<dbReference type="EMBL" id="JANQBD010000001">
    <property type="protein sequence ID" value="MCR8630078.1"/>
    <property type="molecule type" value="Genomic_DNA"/>
</dbReference>
<protein>
    <recommendedName>
        <fullName evidence="3">Oligogalacturonate lyase</fullName>
    </recommendedName>
</protein>
<comment type="caution">
    <text evidence="1">The sequence shown here is derived from an EMBL/GenBank/DDBJ whole genome shotgun (WGS) entry which is preliminary data.</text>
</comment>
<keyword evidence="2" id="KW-1185">Reference proteome</keyword>
<evidence type="ECO:0000313" key="1">
    <source>
        <dbReference type="EMBL" id="MCR8630078.1"/>
    </source>
</evidence>
<accession>A0ABT1YA69</accession>
<reference evidence="1 2" key="1">
    <citation type="submission" date="2022-08" db="EMBL/GenBank/DDBJ databases">
        <title>Paenibacillus endoradicis sp. nov., Paenibacillus radicibacter sp. nov and Paenibacillus pararadicis sp. nov., three cold-adapted plant growth-promoting bacteria isolated from root of Larix gmelinii in Great Khingan.</title>
        <authorList>
            <person name="Xue H."/>
        </authorList>
    </citation>
    <scope>NUCLEOTIDE SEQUENCE [LARGE SCALE GENOMIC DNA]</scope>
    <source>
        <strain evidence="1 2">N5-1-1-5</strain>
    </source>
</reference>
<name>A0ABT1YA69_9BACL</name>
<organism evidence="1 2">
    <name type="scientific">Paenibacillus radicis</name>
    <name type="common">ex Xue et al. 2023</name>
    <dbReference type="NCBI Taxonomy" id="2972489"/>
    <lineage>
        <taxon>Bacteria</taxon>
        <taxon>Bacillati</taxon>
        <taxon>Bacillota</taxon>
        <taxon>Bacilli</taxon>
        <taxon>Bacillales</taxon>
        <taxon>Paenibacillaceae</taxon>
        <taxon>Paenibacillus</taxon>
    </lineage>
</organism>
<gene>
    <name evidence="1" type="ORF">NV381_02570</name>
</gene>
<dbReference type="RefSeq" id="WP_258211679.1">
    <property type="nucleotide sequence ID" value="NZ_JANQBD010000001.1"/>
</dbReference>
<dbReference type="InterPro" id="IPR015943">
    <property type="entry name" value="WD40/YVTN_repeat-like_dom_sf"/>
</dbReference>
<dbReference type="Proteomes" id="UP001300012">
    <property type="component" value="Unassembled WGS sequence"/>
</dbReference>
<sequence>MIINEQFPLYTEYDPLVPVWCLTPECKGSFHRFFDTSPVSPSGRYVALLRMPQEERLPLPGEAAEVVLIDLHTAEERVVAETFGWEPQLGANINWGTDDDSIYYNDVDTAVWEPYCVKLNPHNGEKRRLEGSIYRISPDGKSIISACMKRMRRTQYGYGVMVPDDLVPRNFGFRDDDGLYITDTESGKRRLLVSIQEVFDRAQPAIDKKLYEHGECYGFHCKFNPQGDRLLFTMRWFDTNEAQPWNKLTDYPLKFWVITMKPDGSDIHVAVGPEQWDKGGHHINWFPDGRKLSMNLCLDGDKQLYLVQANLDGTGFEKIIEEFPGSGHPTVHPNGRHILTDAYEKEKVTFGDGTVPLRLIDLVSKTETTLVRINVGNPGTKVTSTLRLDPHPAWAPDDKHVVFNGFVNGTRRVFIADLSRVIE</sequence>
<evidence type="ECO:0008006" key="3">
    <source>
        <dbReference type="Google" id="ProtNLM"/>
    </source>
</evidence>
<dbReference type="Gene3D" id="2.130.10.10">
    <property type="entry name" value="YVTN repeat-like/Quinoprotein amine dehydrogenase"/>
    <property type="match status" value="1"/>
</dbReference>